<feature type="region of interest" description="Disordered" evidence="1">
    <location>
        <begin position="429"/>
        <end position="470"/>
    </location>
</feature>
<sequence>MTNNNDQRTVQRRSVQETGPATGLEIGGDGLILNLVSVADSFTAWGRNPKARDRQLREFWPTEPILASALYSTVIRNASFSWTLEGPPNTVAAVQQMLHEADFGRGWSNFITKFAIDLFTQDNGAFFEVIRAADSPDSPVVGLAHLDSFRCLRTGDAEQPVIYTDRKSVRHKLAWYQVQMEAEFPSPVESMHGMQLCAVSRVLRAAQFLRDIGIYQREKISGDNPNAVYLTSGVPSQAITDAVVQHKQRQAERGMARYVIPLIVASLDPTATISVEKIALKELPDGFDVEESMRWYINQLAMGFGADYQDFAPLPGGNLGTSAQSMILHEKSRGRGPAMFMRMMENALNFHGILPSNVVFRYDEQDVEADLEQATLEKTTTENLDILVKDGVLTPEAARQILFDKGFLSAELFQALQEGADITPDIVAEDTEPADSDTPSEHTGGVQTAARHDDDDSKKPRRRRRRRKAPEDVEFADFQEFEKVAAETTMQARMAKMLDKNFKKARGVMGLPTTLSKVWRSKAGPEDIFTDDEFWQSFKADAIGAMAPLVREGALEAAAFNQGLGLSIDMNLVNQQVLDFTGTFATQWWDELEVATRNSLRSAVTSWQETGLGSRGLPDLTRALEPTFGSARAKRIAVTEVTQIFDEGNRLAHNAAGIEIEEWQTVRDAAV</sequence>
<feature type="non-terminal residue" evidence="2">
    <location>
        <position position="671"/>
    </location>
</feature>
<accession>A0A0F9FQY3</accession>
<evidence type="ECO:0008006" key="3">
    <source>
        <dbReference type="Google" id="ProtNLM"/>
    </source>
</evidence>
<dbReference type="AlphaFoldDB" id="A0A0F9FQY3"/>
<name>A0A0F9FQY3_9ZZZZ</name>
<dbReference type="EMBL" id="LAZR01020427">
    <property type="protein sequence ID" value="KKL88919.1"/>
    <property type="molecule type" value="Genomic_DNA"/>
</dbReference>
<feature type="compositionally biased region" description="Basic residues" evidence="1">
    <location>
        <begin position="459"/>
        <end position="468"/>
    </location>
</feature>
<organism evidence="2">
    <name type="scientific">marine sediment metagenome</name>
    <dbReference type="NCBI Taxonomy" id="412755"/>
    <lineage>
        <taxon>unclassified sequences</taxon>
        <taxon>metagenomes</taxon>
        <taxon>ecological metagenomes</taxon>
    </lineage>
</organism>
<evidence type="ECO:0000256" key="1">
    <source>
        <dbReference type="SAM" id="MobiDB-lite"/>
    </source>
</evidence>
<proteinExistence type="predicted"/>
<comment type="caution">
    <text evidence="2">The sequence shown here is derived from an EMBL/GenBank/DDBJ whole genome shotgun (WGS) entry which is preliminary data.</text>
</comment>
<gene>
    <name evidence="2" type="ORF">LCGC14_1919880</name>
</gene>
<protein>
    <recommendedName>
        <fullName evidence="3">Portal protein</fullName>
    </recommendedName>
</protein>
<reference evidence="2" key="1">
    <citation type="journal article" date="2015" name="Nature">
        <title>Complex archaea that bridge the gap between prokaryotes and eukaryotes.</title>
        <authorList>
            <person name="Spang A."/>
            <person name="Saw J.H."/>
            <person name="Jorgensen S.L."/>
            <person name="Zaremba-Niedzwiedzka K."/>
            <person name="Martijn J."/>
            <person name="Lind A.E."/>
            <person name="van Eijk R."/>
            <person name="Schleper C."/>
            <person name="Guy L."/>
            <person name="Ettema T.J."/>
        </authorList>
    </citation>
    <scope>NUCLEOTIDE SEQUENCE</scope>
</reference>
<feature type="compositionally biased region" description="Polar residues" evidence="1">
    <location>
        <begin position="1"/>
        <end position="19"/>
    </location>
</feature>
<evidence type="ECO:0000313" key="2">
    <source>
        <dbReference type="EMBL" id="KKL88919.1"/>
    </source>
</evidence>
<feature type="region of interest" description="Disordered" evidence="1">
    <location>
        <begin position="1"/>
        <end position="22"/>
    </location>
</feature>